<evidence type="ECO:0000256" key="2">
    <source>
        <dbReference type="ARBA" id="ARBA00023125"/>
    </source>
</evidence>
<name>A0ABS5K9R8_9BACT</name>
<dbReference type="InterPro" id="IPR018060">
    <property type="entry name" value="HTH_AraC"/>
</dbReference>
<keyword evidence="6" id="KW-1185">Reference proteome</keyword>
<dbReference type="Pfam" id="PF14026">
    <property type="entry name" value="SCO4226-like"/>
    <property type="match status" value="1"/>
</dbReference>
<keyword evidence="1" id="KW-0805">Transcription regulation</keyword>
<evidence type="ECO:0000256" key="1">
    <source>
        <dbReference type="ARBA" id="ARBA00023015"/>
    </source>
</evidence>
<comment type="caution">
    <text evidence="5">The sequence shown here is derived from an EMBL/GenBank/DDBJ whole genome shotgun (WGS) entry which is preliminary data.</text>
</comment>
<dbReference type="PANTHER" id="PTHR43280">
    <property type="entry name" value="ARAC-FAMILY TRANSCRIPTIONAL REGULATOR"/>
    <property type="match status" value="1"/>
</dbReference>
<dbReference type="Gene3D" id="3.30.70.1230">
    <property type="entry name" value="Nucleotide cyclase"/>
    <property type="match status" value="1"/>
</dbReference>
<keyword evidence="2" id="KW-0238">DNA-binding</keyword>
<organism evidence="5 6">
    <name type="scientific">Carboxylicivirga mesophila</name>
    <dbReference type="NCBI Taxonomy" id="1166478"/>
    <lineage>
        <taxon>Bacteria</taxon>
        <taxon>Pseudomonadati</taxon>
        <taxon>Bacteroidota</taxon>
        <taxon>Bacteroidia</taxon>
        <taxon>Marinilabiliales</taxon>
        <taxon>Marinilabiliaceae</taxon>
        <taxon>Carboxylicivirga</taxon>
    </lineage>
</organism>
<dbReference type="EMBL" id="JAGUCN010000010">
    <property type="protein sequence ID" value="MBS2211753.1"/>
    <property type="molecule type" value="Genomic_DNA"/>
</dbReference>
<dbReference type="PROSITE" id="PS00041">
    <property type="entry name" value="HTH_ARAC_FAMILY_1"/>
    <property type="match status" value="1"/>
</dbReference>
<dbReference type="Proteomes" id="UP000721861">
    <property type="component" value="Unassembled WGS sequence"/>
</dbReference>
<dbReference type="SUPFAM" id="SSF55073">
    <property type="entry name" value="Nucleotide cyclase"/>
    <property type="match status" value="1"/>
</dbReference>
<accession>A0ABS5K9R8</accession>
<dbReference type="InterPro" id="IPR009057">
    <property type="entry name" value="Homeodomain-like_sf"/>
</dbReference>
<evidence type="ECO:0000256" key="3">
    <source>
        <dbReference type="ARBA" id="ARBA00023163"/>
    </source>
</evidence>
<reference evidence="5 6" key="1">
    <citation type="journal article" date="2014" name="Int. J. Syst. Evol. Microbiol.">
        <title>Carboxylicivirga gen. nov. in the family Marinilabiliaceae with two novel species, Carboxylicivirga mesophila sp. nov. and Carboxylicivirga taeanensis sp. nov., and reclassification of Cytophaga fermentans as Saccharicrinis fermentans gen. nov., comb. nov.</title>
        <authorList>
            <person name="Yang S.H."/>
            <person name="Seo H.S."/>
            <person name="Woo J.H."/>
            <person name="Oh H.M."/>
            <person name="Jang H."/>
            <person name="Lee J.H."/>
            <person name="Kim S.J."/>
            <person name="Kwon K.K."/>
        </authorList>
    </citation>
    <scope>NUCLEOTIDE SEQUENCE [LARGE SCALE GENOMIC DNA]</scope>
    <source>
        <strain evidence="5 6">JCM 18290</strain>
    </source>
</reference>
<dbReference type="InterPro" id="IPR018062">
    <property type="entry name" value="HTH_AraC-typ_CS"/>
</dbReference>
<dbReference type="RefSeq" id="WP_212228019.1">
    <property type="nucleotide sequence ID" value="NZ_JAGUCN010000010.1"/>
</dbReference>
<dbReference type="Gene3D" id="3.30.70.3090">
    <property type="entry name" value="ORF SCO4226, nickel-binding ferredoxin-like monomer"/>
    <property type="match status" value="1"/>
</dbReference>
<feature type="domain" description="HTH araC/xylS-type" evidence="4">
    <location>
        <begin position="252"/>
        <end position="355"/>
    </location>
</feature>
<dbReference type="PANTHER" id="PTHR43280:SF2">
    <property type="entry name" value="HTH-TYPE TRANSCRIPTIONAL REGULATOR EXSA"/>
    <property type="match status" value="1"/>
</dbReference>
<dbReference type="PRINTS" id="PR00032">
    <property type="entry name" value="HTHARAC"/>
</dbReference>
<keyword evidence="3" id="KW-0804">Transcription</keyword>
<evidence type="ECO:0000313" key="6">
    <source>
        <dbReference type="Proteomes" id="UP000721861"/>
    </source>
</evidence>
<dbReference type="InterPro" id="IPR020449">
    <property type="entry name" value="Tscrpt_reg_AraC-type_HTH"/>
</dbReference>
<evidence type="ECO:0000313" key="5">
    <source>
        <dbReference type="EMBL" id="MBS2211753.1"/>
    </source>
</evidence>
<gene>
    <name evidence="5" type="ORF">KEM09_10080</name>
</gene>
<sequence length="358" mass="40239">MDRHDLPGVTAQDVAEAHQQDLKIQHLYNCRALTYWFDEERQTAFCLIEAPTKESVKELHKNAHGLVPHQIVEVDNQVVESFLGRIKDPDDIRHDSSLYLKESALRFLLAFRYFFIGQSSNQTQDNILAEIQVVLKKHNGRLADRIGNTELCSFTAAEDAIKCANEVRHLVLATNNSGISRNKIKLGLYAGTPIDNDTNFFGHSINMSKYLCFVSNNNGIMVSHTVKDYCQHKGLECCKGIDGLKLLAPMEERFLAQLGKKLDQLGHLPGFTINDLAIELGLSKSQLYRNVVALSEISPNELIKEFKLDNALVMLERQHKTIAEVSFENGFGSPSYFSKCFKKRFGISPSSYLASSIG</sequence>
<dbReference type="PROSITE" id="PS01124">
    <property type="entry name" value="HTH_ARAC_FAMILY_2"/>
    <property type="match status" value="1"/>
</dbReference>
<dbReference type="Pfam" id="PF12833">
    <property type="entry name" value="HTH_18"/>
    <property type="match status" value="1"/>
</dbReference>
<dbReference type="InterPro" id="IPR042557">
    <property type="entry name" value="SCO4226"/>
</dbReference>
<dbReference type="InterPro" id="IPR029787">
    <property type="entry name" value="Nucleotide_cyclase"/>
</dbReference>
<proteinExistence type="predicted"/>
<evidence type="ECO:0000259" key="4">
    <source>
        <dbReference type="PROSITE" id="PS01124"/>
    </source>
</evidence>
<dbReference type="Gene3D" id="1.10.10.60">
    <property type="entry name" value="Homeodomain-like"/>
    <property type="match status" value="1"/>
</dbReference>
<dbReference type="InterPro" id="IPR025336">
    <property type="entry name" value="SCO4226-like"/>
</dbReference>
<protein>
    <submittedName>
        <fullName evidence="5">DUF4242 domain-containing protein</fullName>
    </submittedName>
</protein>
<dbReference type="SMART" id="SM00342">
    <property type="entry name" value="HTH_ARAC"/>
    <property type="match status" value="1"/>
</dbReference>
<dbReference type="SUPFAM" id="SSF46689">
    <property type="entry name" value="Homeodomain-like"/>
    <property type="match status" value="1"/>
</dbReference>